<keyword evidence="7" id="KW-0686">Riboflavin biosynthesis</keyword>
<evidence type="ECO:0000256" key="10">
    <source>
        <dbReference type="NCBIfam" id="TIGR00187"/>
    </source>
</evidence>
<evidence type="ECO:0000256" key="6">
    <source>
        <dbReference type="ARBA" id="ARBA00013950"/>
    </source>
</evidence>
<protein>
    <recommendedName>
        <fullName evidence="6 10">Riboflavin synthase</fullName>
        <ecNumber evidence="5 10">2.5.1.9</ecNumber>
    </recommendedName>
</protein>
<dbReference type="NCBIfam" id="TIGR00187">
    <property type="entry name" value="ribE"/>
    <property type="match status" value="1"/>
</dbReference>
<dbReference type="SUPFAM" id="SSF63380">
    <property type="entry name" value="Riboflavin synthase domain-like"/>
    <property type="match status" value="2"/>
</dbReference>
<evidence type="ECO:0000256" key="5">
    <source>
        <dbReference type="ARBA" id="ARBA00012827"/>
    </source>
</evidence>
<comment type="subunit">
    <text evidence="4">Homotrimer.</text>
</comment>
<feature type="repeat" description="Lumazine-binding" evidence="11">
    <location>
        <begin position="99"/>
        <end position="193"/>
    </location>
</feature>
<dbReference type="GO" id="GO:0004746">
    <property type="term" value="F:riboflavin synthase activity"/>
    <property type="evidence" value="ECO:0007669"/>
    <property type="project" value="UniProtKB-UniRule"/>
</dbReference>
<evidence type="ECO:0000256" key="9">
    <source>
        <dbReference type="ARBA" id="ARBA00022737"/>
    </source>
</evidence>
<dbReference type="NCBIfam" id="NF009566">
    <property type="entry name" value="PRK13020.1"/>
    <property type="match status" value="1"/>
</dbReference>
<evidence type="ECO:0000313" key="13">
    <source>
        <dbReference type="EMBL" id="HGH60059.1"/>
    </source>
</evidence>
<evidence type="ECO:0000256" key="8">
    <source>
        <dbReference type="ARBA" id="ARBA00022679"/>
    </source>
</evidence>
<keyword evidence="8 13" id="KW-0808">Transferase</keyword>
<dbReference type="PANTHER" id="PTHR21098:SF12">
    <property type="entry name" value="RIBOFLAVIN SYNTHASE"/>
    <property type="match status" value="1"/>
</dbReference>
<evidence type="ECO:0000259" key="12">
    <source>
        <dbReference type="PROSITE" id="PS51177"/>
    </source>
</evidence>
<dbReference type="AlphaFoldDB" id="A0A7C4AQN0"/>
<evidence type="ECO:0000256" key="7">
    <source>
        <dbReference type="ARBA" id="ARBA00022619"/>
    </source>
</evidence>
<dbReference type="PIRSF" id="PIRSF000498">
    <property type="entry name" value="Riboflavin_syn_A"/>
    <property type="match status" value="1"/>
</dbReference>
<dbReference type="GO" id="GO:0009231">
    <property type="term" value="P:riboflavin biosynthetic process"/>
    <property type="evidence" value="ECO:0007669"/>
    <property type="project" value="UniProtKB-KW"/>
</dbReference>
<comment type="catalytic activity">
    <reaction evidence="1">
        <text>2 6,7-dimethyl-8-(1-D-ribityl)lumazine + H(+) = 5-amino-6-(D-ribitylamino)uracil + riboflavin</text>
        <dbReference type="Rhea" id="RHEA:20772"/>
        <dbReference type="ChEBI" id="CHEBI:15378"/>
        <dbReference type="ChEBI" id="CHEBI:15934"/>
        <dbReference type="ChEBI" id="CHEBI:57986"/>
        <dbReference type="ChEBI" id="CHEBI:58201"/>
        <dbReference type="EC" id="2.5.1.9"/>
    </reaction>
</comment>
<dbReference type="NCBIfam" id="NF006767">
    <property type="entry name" value="PRK09289.1"/>
    <property type="match status" value="1"/>
</dbReference>
<dbReference type="Pfam" id="PF00677">
    <property type="entry name" value="Lum_binding"/>
    <property type="match status" value="2"/>
</dbReference>
<dbReference type="Gene3D" id="2.40.30.20">
    <property type="match status" value="2"/>
</dbReference>
<reference evidence="13" key="1">
    <citation type="journal article" date="2020" name="mSystems">
        <title>Genome- and Community-Level Interaction Insights into Carbon Utilization and Element Cycling Functions of Hydrothermarchaeota in Hydrothermal Sediment.</title>
        <authorList>
            <person name="Zhou Z."/>
            <person name="Liu Y."/>
            <person name="Xu W."/>
            <person name="Pan J."/>
            <person name="Luo Z.H."/>
            <person name="Li M."/>
        </authorList>
    </citation>
    <scope>NUCLEOTIDE SEQUENCE [LARGE SCALE GENOMIC DNA]</scope>
    <source>
        <strain evidence="13">SpSt-769</strain>
    </source>
</reference>
<dbReference type="InterPro" id="IPR001783">
    <property type="entry name" value="Lumazine-bd"/>
</dbReference>
<evidence type="ECO:0000256" key="11">
    <source>
        <dbReference type="PROSITE-ProRule" id="PRU00524"/>
    </source>
</evidence>
<dbReference type="EMBL" id="DTGT01000061">
    <property type="protein sequence ID" value="HGH60059.1"/>
    <property type="molecule type" value="Genomic_DNA"/>
</dbReference>
<dbReference type="FunFam" id="2.40.30.20:FF:000003">
    <property type="entry name" value="Riboflavin synthase, alpha subunit"/>
    <property type="match status" value="1"/>
</dbReference>
<dbReference type="EC" id="2.5.1.9" evidence="5 10"/>
<organism evidence="13">
    <name type="scientific">Desulfomonile tiedjei</name>
    <dbReference type="NCBI Taxonomy" id="2358"/>
    <lineage>
        <taxon>Bacteria</taxon>
        <taxon>Pseudomonadati</taxon>
        <taxon>Thermodesulfobacteriota</taxon>
        <taxon>Desulfomonilia</taxon>
        <taxon>Desulfomonilales</taxon>
        <taxon>Desulfomonilaceae</taxon>
        <taxon>Desulfomonile</taxon>
    </lineage>
</organism>
<dbReference type="PROSITE" id="PS51177">
    <property type="entry name" value="LUMAZINE_BIND"/>
    <property type="match status" value="2"/>
</dbReference>
<proteinExistence type="predicted"/>
<accession>A0A7C4AQN0</accession>
<dbReference type="CDD" id="cd00402">
    <property type="entry name" value="Riboflavin_synthase_like"/>
    <property type="match status" value="1"/>
</dbReference>
<evidence type="ECO:0000256" key="1">
    <source>
        <dbReference type="ARBA" id="ARBA00000968"/>
    </source>
</evidence>
<comment type="pathway">
    <text evidence="3">Cofactor biosynthesis; riboflavin biosynthesis; riboflavin from 2-hydroxy-3-oxobutyl phosphate and 5-amino-6-(D-ribitylamino)uracil: step 2/2.</text>
</comment>
<dbReference type="PANTHER" id="PTHR21098">
    <property type="entry name" value="RIBOFLAVIN SYNTHASE ALPHA CHAIN"/>
    <property type="match status" value="1"/>
</dbReference>
<feature type="domain" description="Lumazine-binding" evidence="12">
    <location>
        <begin position="1"/>
        <end position="98"/>
    </location>
</feature>
<dbReference type="InterPro" id="IPR017938">
    <property type="entry name" value="Riboflavin_synthase-like_b-brl"/>
</dbReference>
<comment type="caution">
    <text evidence="13">The sequence shown here is derived from an EMBL/GenBank/DDBJ whole genome shotgun (WGS) entry which is preliminary data.</text>
</comment>
<sequence>MFTGIVQDQGKIVSIEPTGEFVRLKFATAMSLDDVTVGDSICVNGVCLTVTHLEKGHGQFWADASPETLRVSTLGSLRVGSVANLEKALRLGDRLGGHIVSGHIDGVGVITDKKPVGSGFSLAVDAPSGRYLVEKGSVAVDGVSLTVNRVEQNRFWVMIIPHTSIRTGLTEKKIGDRVNIEYDMIAKYIEKFVSNQKMNAGITEDTLREYGFV</sequence>
<feature type="repeat" description="Lumazine-binding" evidence="11">
    <location>
        <begin position="1"/>
        <end position="98"/>
    </location>
</feature>
<evidence type="ECO:0000256" key="2">
    <source>
        <dbReference type="ARBA" id="ARBA00002803"/>
    </source>
</evidence>
<keyword evidence="9" id="KW-0677">Repeat</keyword>
<dbReference type="FunFam" id="2.40.30.20:FF:000004">
    <property type="entry name" value="Riboflavin synthase, alpha subunit"/>
    <property type="match status" value="1"/>
</dbReference>
<comment type="function">
    <text evidence="2">Catalyzes the dismutation of two molecules of 6,7-dimethyl-8-ribityllumazine, resulting in the formation of riboflavin and 5-amino-6-(D-ribitylamino)uracil.</text>
</comment>
<evidence type="ECO:0000256" key="3">
    <source>
        <dbReference type="ARBA" id="ARBA00004887"/>
    </source>
</evidence>
<dbReference type="InterPro" id="IPR026017">
    <property type="entry name" value="Lumazine-bd_dom"/>
</dbReference>
<name>A0A7C4AQN0_9BACT</name>
<feature type="domain" description="Lumazine-binding" evidence="12">
    <location>
        <begin position="99"/>
        <end position="193"/>
    </location>
</feature>
<evidence type="ECO:0000256" key="4">
    <source>
        <dbReference type="ARBA" id="ARBA00011233"/>
    </source>
</evidence>
<dbReference type="InterPro" id="IPR023366">
    <property type="entry name" value="ATP_synth_asu-like_sf"/>
</dbReference>
<gene>
    <name evidence="13" type="ORF">ENV54_02030</name>
</gene>